<reference evidence="5" key="3">
    <citation type="submission" date="2025-09" db="UniProtKB">
        <authorList>
            <consortium name="Ensembl"/>
        </authorList>
    </citation>
    <scope>IDENTIFICATION</scope>
</reference>
<dbReference type="FunFam" id="2.60.40.10:FF:000112">
    <property type="entry name" value="Titin a"/>
    <property type="match status" value="1"/>
</dbReference>
<feature type="domain" description="Ig-like" evidence="3">
    <location>
        <begin position="410"/>
        <end position="508"/>
    </location>
</feature>
<keyword evidence="1" id="KW-0677">Repeat</keyword>
<dbReference type="PROSITE" id="PS50835">
    <property type="entry name" value="IG_LIKE"/>
    <property type="match status" value="3"/>
</dbReference>
<dbReference type="AlphaFoldDB" id="A0AAY4B5V0"/>
<sequence>MPLVDGGSKITNYIIEKRESTRKAYATAITQCDKCSVTIPNLAEGSEYYFRVSAENEFGIGEAIETPDPIRASQAPSPPESITVTDVTKNSASLAWTKPKHDGGSRITGYVIEAQKKGTDQWSHVTTVKTFDFTIKNLNENEEYIFRVMAANLSGRSSPRQSKSTIIKEQNTEPEFDLRAVCQKTVIAKAGDDIKVEVPISGRPKPTVSWQRDNQALKLTQRTNVENTPTSTILKITECVRNDSGIYSVTGKNVVGSVTENITIKVHDVPGPPKGPIKLDKVAPTFIEISWDTPENNGGVPINNYIVEIRETTSQTWVELSTSVIRTTFKSSITIAWNKPVYDGGSEITGYIIEVCPLEEEEWAIVSPKEGLKATSFTITNLKENQEYKINISAVNSEGVGEAAAVPGSPKAEDRLLPPEMDLDADLRKVVCLRACNTLRLFVPIRGRPVPEIKWTRENDEPLERATIENTSSYTLLVIGNVNRSDSGKYILSLENSSGTKTSEAVLIKDPFIPPDAPKGVDVSNIKKDSMVITWEPPTNDGGSPVTGYIIEKHDKEGVRWTRCNRSTVTDVTYKVKGLLEGHAYEFRVAAENAVGTGEPSSPSVYFKAFDPVFRPGPPSNPKVTDMNKTSVMLAWGKPIFDGASEIQGYIVEACEAKISEDEKKTYKFRICAINKVGVGEHVDVPGPITPEDKTEEPDLDIDPELQKVVSIKAGASLRVFIPIKGRPSPAITWAKDEGPLKETAQTEVTSTYTSLVIDSVTRLDSGKYTVTAENSTGTKSAVIVVRVLDTPSAPINLKVQEITKESVTLSWEPPLMDGGAHVKNYIIEKRESTRKTYSAVVTNCHKLSWKIEPLQEGCNYYFRVLAENMHGIGLPAETVDPLKVSEVPQTPGKITVVDVTKSSPAFSNYSVLVGKDLTVEIPVVGRPAPKVTWTKDGSALKITSRINIVNTPHLTTINIKEPEYDGGSAITGYIVEKRDLPEGRWMKANFTNVIETQFIVTGLTESGKYDFRVIAK</sequence>
<keyword evidence="2" id="KW-0393">Immunoglobulin domain</keyword>
<dbReference type="InterPro" id="IPR003961">
    <property type="entry name" value="FN3_dom"/>
</dbReference>
<dbReference type="InterPro" id="IPR013783">
    <property type="entry name" value="Ig-like_fold"/>
</dbReference>
<feature type="domain" description="Fibronectin type-III" evidence="4">
    <location>
        <begin position="942"/>
        <end position="1017"/>
    </location>
</feature>
<dbReference type="GeneTree" id="ENSGT01150000286978"/>
<dbReference type="Proteomes" id="UP000694580">
    <property type="component" value="Chromosome 9"/>
</dbReference>
<name>A0AAY4B5V0_9TELE</name>
<dbReference type="SMART" id="SM00060">
    <property type="entry name" value="FN3"/>
    <property type="match status" value="6"/>
</dbReference>
<feature type="domain" description="Fibronectin type-III" evidence="4">
    <location>
        <begin position="318"/>
        <end position="415"/>
    </location>
</feature>
<dbReference type="InterPro" id="IPR007110">
    <property type="entry name" value="Ig-like_dom"/>
</dbReference>
<dbReference type="PRINTS" id="PR00014">
    <property type="entry name" value="FNTYPEIII"/>
</dbReference>
<evidence type="ECO:0000256" key="2">
    <source>
        <dbReference type="ARBA" id="ARBA00023319"/>
    </source>
</evidence>
<accession>A0AAY4B5V0</accession>
<reference evidence="5" key="2">
    <citation type="submission" date="2025-08" db="UniProtKB">
        <authorList>
            <consortium name="Ensembl"/>
        </authorList>
    </citation>
    <scope>IDENTIFICATION</scope>
</reference>
<evidence type="ECO:0008006" key="7">
    <source>
        <dbReference type="Google" id="ProtNLM"/>
    </source>
</evidence>
<evidence type="ECO:0000259" key="4">
    <source>
        <dbReference type="PROSITE" id="PS50853"/>
    </source>
</evidence>
<dbReference type="CDD" id="cd05748">
    <property type="entry name" value="Ig_Titin_like"/>
    <property type="match status" value="2"/>
</dbReference>
<dbReference type="GO" id="GO:0008307">
    <property type="term" value="F:structural constituent of muscle"/>
    <property type="evidence" value="ECO:0007669"/>
    <property type="project" value="TreeGrafter"/>
</dbReference>
<dbReference type="InterPro" id="IPR003598">
    <property type="entry name" value="Ig_sub2"/>
</dbReference>
<evidence type="ECO:0000259" key="3">
    <source>
        <dbReference type="PROSITE" id="PS50835"/>
    </source>
</evidence>
<dbReference type="GO" id="GO:0031430">
    <property type="term" value="C:M band"/>
    <property type="evidence" value="ECO:0007669"/>
    <property type="project" value="TreeGrafter"/>
</dbReference>
<dbReference type="PROSITE" id="PS50853">
    <property type="entry name" value="FN3"/>
    <property type="match status" value="7"/>
</dbReference>
<dbReference type="PANTHER" id="PTHR14340">
    <property type="entry name" value="MICROFIBRIL-ASSOCIATED GLYCOPROTEIN 3"/>
    <property type="match status" value="1"/>
</dbReference>
<reference evidence="5 6" key="1">
    <citation type="submission" date="2020-06" db="EMBL/GenBank/DDBJ databases">
        <authorList>
            <consortium name="Wellcome Sanger Institute Data Sharing"/>
        </authorList>
    </citation>
    <scope>NUCLEOTIDE SEQUENCE [LARGE SCALE GENOMIC DNA]</scope>
</reference>
<feature type="domain" description="Ig-like" evidence="3">
    <location>
        <begin position="174"/>
        <end position="265"/>
    </location>
</feature>
<dbReference type="InterPro" id="IPR013098">
    <property type="entry name" value="Ig_I-set"/>
</dbReference>
<dbReference type="InterPro" id="IPR003599">
    <property type="entry name" value="Ig_sub"/>
</dbReference>
<dbReference type="SUPFAM" id="SSF48726">
    <property type="entry name" value="Immunoglobulin"/>
    <property type="match status" value="4"/>
</dbReference>
<feature type="domain" description="Fibronectin type-III" evidence="4">
    <location>
        <begin position="78"/>
        <end position="170"/>
    </location>
</feature>
<dbReference type="Pfam" id="PF07679">
    <property type="entry name" value="I-set"/>
    <property type="match status" value="4"/>
</dbReference>
<dbReference type="SMART" id="SM00409">
    <property type="entry name" value="IG"/>
    <property type="match status" value="3"/>
</dbReference>
<dbReference type="FunFam" id="2.60.40.10:FF:000034">
    <property type="entry name" value="Titin isoform A"/>
    <property type="match status" value="1"/>
</dbReference>
<dbReference type="InterPro" id="IPR036179">
    <property type="entry name" value="Ig-like_dom_sf"/>
</dbReference>
<dbReference type="PANTHER" id="PTHR14340:SF13">
    <property type="entry name" value="TITIN"/>
    <property type="match status" value="1"/>
</dbReference>
<dbReference type="FunFam" id="2.60.40.10:FF:000031">
    <property type="entry name" value="Myosin-binding protein C, slow type"/>
    <property type="match status" value="1"/>
</dbReference>
<keyword evidence="6" id="KW-1185">Reference proteome</keyword>
<protein>
    <recommendedName>
        <fullName evidence="7">Titin</fullName>
    </recommendedName>
</protein>
<dbReference type="Pfam" id="PF00041">
    <property type="entry name" value="fn3"/>
    <property type="match status" value="5"/>
</dbReference>
<feature type="domain" description="Fibronectin type-III" evidence="4">
    <location>
        <begin position="794"/>
        <end position="888"/>
    </location>
</feature>
<feature type="domain" description="Fibronectin type-III" evidence="4">
    <location>
        <begin position="514"/>
        <end position="612"/>
    </location>
</feature>
<dbReference type="SUPFAM" id="SSF49265">
    <property type="entry name" value="Fibronectin type III"/>
    <property type="match status" value="4"/>
</dbReference>
<dbReference type="FunFam" id="2.60.40.10:FF:000002">
    <property type="entry name" value="Titin a"/>
    <property type="match status" value="3"/>
</dbReference>
<dbReference type="CDD" id="cd00063">
    <property type="entry name" value="FN3"/>
    <property type="match status" value="7"/>
</dbReference>
<feature type="domain" description="Fibronectin type-III" evidence="4">
    <location>
        <begin position="618"/>
        <end position="717"/>
    </location>
</feature>
<dbReference type="Ensembl" id="ENSDCDT00010017361.1">
    <property type="protein sequence ID" value="ENSDCDP00010016353.1"/>
    <property type="gene ID" value="ENSDCDG00010007546.1"/>
</dbReference>
<dbReference type="FunFam" id="2.60.40.10:FF:000003">
    <property type="entry name" value="Titin isoform E"/>
    <property type="match status" value="1"/>
</dbReference>
<proteinExistence type="predicted"/>
<dbReference type="GO" id="GO:0048738">
    <property type="term" value="P:cardiac muscle tissue development"/>
    <property type="evidence" value="ECO:0007669"/>
    <property type="project" value="TreeGrafter"/>
</dbReference>
<dbReference type="GO" id="GO:0045214">
    <property type="term" value="P:sarcomere organization"/>
    <property type="evidence" value="ECO:0007669"/>
    <property type="project" value="TreeGrafter"/>
</dbReference>
<organism evidence="5 6">
    <name type="scientific">Denticeps clupeoides</name>
    <name type="common">denticle herring</name>
    <dbReference type="NCBI Taxonomy" id="299321"/>
    <lineage>
        <taxon>Eukaryota</taxon>
        <taxon>Metazoa</taxon>
        <taxon>Chordata</taxon>
        <taxon>Craniata</taxon>
        <taxon>Vertebrata</taxon>
        <taxon>Euteleostomi</taxon>
        <taxon>Actinopterygii</taxon>
        <taxon>Neopterygii</taxon>
        <taxon>Teleostei</taxon>
        <taxon>Clupei</taxon>
        <taxon>Clupeiformes</taxon>
        <taxon>Denticipitoidei</taxon>
        <taxon>Denticipitidae</taxon>
        <taxon>Denticeps</taxon>
    </lineage>
</organism>
<dbReference type="SMART" id="SM00408">
    <property type="entry name" value="IGc2"/>
    <property type="match status" value="3"/>
</dbReference>
<dbReference type="InterPro" id="IPR036116">
    <property type="entry name" value="FN3_sf"/>
</dbReference>
<feature type="domain" description="Ig-like" evidence="3">
    <location>
        <begin position="704"/>
        <end position="785"/>
    </location>
</feature>
<evidence type="ECO:0000256" key="1">
    <source>
        <dbReference type="ARBA" id="ARBA00022737"/>
    </source>
</evidence>
<dbReference type="Gene3D" id="2.60.40.10">
    <property type="entry name" value="Immunoglobulins"/>
    <property type="match status" value="12"/>
</dbReference>
<feature type="domain" description="Fibronectin type-III" evidence="4">
    <location>
        <begin position="1"/>
        <end position="75"/>
    </location>
</feature>
<evidence type="ECO:0000313" key="5">
    <source>
        <dbReference type="Ensembl" id="ENSDCDP00010016353.1"/>
    </source>
</evidence>
<evidence type="ECO:0000313" key="6">
    <source>
        <dbReference type="Proteomes" id="UP000694580"/>
    </source>
</evidence>